<evidence type="ECO:0000313" key="3">
    <source>
        <dbReference type="EMBL" id="KAL0300689.1"/>
    </source>
</evidence>
<keyword evidence="2" id="KW-0732">Signal</keyword>
<protein>
    <submittedName>
        <fullName evidence="3">GDSL esterase/lipase</fullName>
    </submittedName>
</protein>
<dbReference type="Gene3D" id="3.40.50.1110">
    <property type="entry name" value="SGNH hydrolase"/>
    <property type="match status" value="1"/>
</dbReference>
<dbReference type="InterPro" id="IPR050592">
    <property type="entry name" value="GDSL_lipolytic_enzyme"/>
</dbReference>
<dbReference type="InterPro" id="IPR035669">
    <property type="entry name" value="SGNH_plant_lipase-like"/>
</dbReference>
<gene>
    <name evidence="3" type="ORF">Sradi_6345700</name>
</gene>
<reference evidence="3" key="2">
    <citation type="journal article" date="2024" name="Plant">
        <title>Genomic evolution and insights into agronomic trait innovations of Sesamum species.</title>
        <authorList>
            <person name="Miao H."/>
            <person name="Wang L."/>
            <person name="Qu L."/>
            <person name="Liu H."/>
            <person name="Sun Y."/>
            <person name="Le M."/>
            <person name="Wang Q."/>
            <person name="Wei S."/>
            <person name="Zheng Y."/>
            <person name="Lin W."/>
            <person name="Duan Y."/>
            <person name="Cao H."/>
            <person name="Xiong S."/>
            <person name="Wang X."/>
            <person name="Wei L."/>
            <person name="Li C."/>
            <person name="Ma Q."/>
            <person name="Ju M."/>
            <person name="Zhao R."/>
            <person name="Li G."/>
            <person name="Mu C."/>
            <person name="Tian Q."/>
            <person name="Mei H."/>
            <person name="Zhang T."/>
            <person name="Gao T."/>
            <person name="Zhang H."/>
        </authorList>
    </citation>
    <scope>NUCLEOTIDE SEQUENCE</scope>
    <source>
        <strain evidence="3">G02</strain>
    </source>
</reference>
<accession>A0AAW2K1I7</accession>
<dbReference type="InterPro" id="IPR036514">
    <property type="entry name" value="SGNH_hydro_sf"/>
</dbReference>
<name>A0AAW2K1I7_SESRA</name>
<feature type="signal peptide" evidence="2">
    <location>
        <begin position="1"/>
        <end position="26"/>
    </location>
</feature>
<comment type="similarity">
    <text evidence="1">Belongs to the 'GDSL' lipolytic enzyme family.</text>
</comment>
<sequence>MSWSVGGGFPSLLRFLLLLFLSIAESAHLKRPFNNSVPAVLVFGDSTVDSGNNNYVKTTFKSNFPPYGRDFANGVPTGRFTDGRLVTDFMATYVGIKEYVPPYLDPNLTLEDLMTGVCFASAGSGFDPLTAQLSGVISVQRQLEYFKEYKAKLEAAIGKARTKTLISKAAFLISAGTNDIVLNYFATPFRRETYNITSYQEFLLEHVKQFIQGLREEGATVIGLVGLPPIGCLPIVITVTSAEADGERRCNDSLSSIALDYNQKLQKMLEAMQNSSSSIIYYADIYKPLNDIIQRPSRYGFDNVNSGCCGSGLIETTFMCNPGTLVCANPSKYLFFDSVHPTQAAYSFLYQALRPTVDRVIKIHDL</sequence>
<comment type="caution">
    <text evidence="3">The sequence shown here is derived from an EMBL/GenBank/DDBJ whole genome shotgun (WGS) entry which is preliminary data.</text>
</comment>
<proteinExistence type="inferred from homology"/>
<dbReference type="SUPFAM" id="SSF52266">
    <property type="entry name" value="SGNH hydrolase"/>
    <property type="match status" value="1"/>
</dbReference>
<dbReference type="PANTHER" id="PTHR45642">
    <property type="entry name" value="GDSL ESTERASE/LIPASE EXL3"/>
    <property type="match status" value="1"/>
</dbReference>
<dbReference type="PANTHER" id="PTHR45642:SF3">
    <property type="entry name" value="OS09G0540400 PROTEIN"/>
    <property type="match status" value="1"/>
</dbReference>
<reference evidence="3" key="1">
    <citation type="submission" date="2020-06" db="EMBL/GenBank/DDBJ databases">
        <authorList>
            <person name="Li T."/>
            <person name="Hu X."/>
            <person name="Zhang T."/>
            <person name="Song X."/>
            <person name="Zhang H."/>
            <person name="Dai N."/>
            <person name="Sheng W."/>
            <person name="Hou X."/>
            <person name="Wei L."/>
        </authorList>
    </citation>
    <scope>NUCLEOTIDE SEQUENCE</scope>
    <source>
        <strain evidence="3">G02</strain>
        <tissue evidence="3">Leaf</tissue>
    </source>
</reference>
<evidence type="ECO:0000256" key="2">
    <source>
        <dbReference type="SAM" id="SignalP"/>
    </source>
</evidence>
<dbReference type="CDD" id="cd01837">
    <property type="entry name" value="SGNH_plant_lipase_like"/>
    <property type="match status" value="1"/>
</dbReference>
<dbReference type="Pfam" id="PF00657">
    <property type="entry name" value="Lipase_GDSL"/>
    <property type="match status" value="1"/>
</dbReference>
<feature type="chain" id="PRO_5043811314" evidence="2">
    <location>
        <begin position="27"/>
        <end position="366"/>
    </location>
</feature>
<dbReference type="AlphaFoldDB" id="A0AAW2K1I7"/>
<dbReference type="FunFam" id="3.40.50.1110:FF:000003">
    <property type="entry name" value="GDSL esterase/lipase APG"/>
    <property type="match status" value="1"/>
</dbReference>
<dbReference type="InterPro" id="IPR001087">
    <property type="entry name" value="GDSL"/>
</dbReference>
<organism evidence="3">
    <name type="scientific">Sesamum radiatum</name>
    <name type="common">Black benniseed</name>
    <dbReference type="NCBI Taxonomy" id="300843"/>
    <lineage>
        <taxon>Eukaryota</taxon>
        <taxon>Viridiplantae</taxon>
        <taxon>Streptophyta</taxon>
        <taxon>Embryophyta</taxon>
        <taxon>Tracheophyta</taxon>
        <taxon>Spermatophyta</taxon>
        <taxon>Magnoliopsida</taxon>
        <taxon>eudicotyledons</taxon>
        <taxon>Gunneridae</taxon>
        <taxon>Pentapetalae</taxon>
        <taxon>asterids</taxon>
        <taxon>lamiids</taxon>
        <taxon>Lamiales</taxon>
        <taxon>Pedaliaceae</taxon>
        <taxon>Sesamum</taxon>
    </lineage>
</organism>
<dbReference type="EMBL" id="JACGWJ010000030">
    <property type="protein sequence ID" value="KAL0300689.1"/>
    <property type="molecule type" value="Genomic_DNA"/>
</dbReference>
<evidence type="ECO:0000256" key="1">
    <source>
        <dbReference type="ARBA" id="ARBA00008668"/>
    </source>
</evidence>
<dbReference type="GO" id="GO:0016788">
    <property type="term" value="F:hydrolase activity, acting on ester bonds"/>
    <property type="evidence" value="ECO:0007669"/>
    <property type="project" value="InterPro"/>
</dbReference>